<reference evidence="2" key="2">
    <citation type="submission" date="2015-08" db="UniProtKB">
        <authorList>
            <consortium name="WormBaseParasite"/>
        </authorList>
    </citation>
    <scope>IDENTIFICATION</scope>
</reference>
<evidence type="ECO:0000313" key="2">
    <source>
        <dbReference type="WBParaSite" id="SVE_1517900.1"/>
    </source>
</evidence>
<reference evidence="1" key="1">
    <citation type="submission" date="2014-07" db="EMBL/GenBank/DDBJ databases">
        <authorList>
            <person name="Martin A.A"/>
            <person name="De Silva N."/>
        </authorList>
    </citation>
    <scope>NUCLEOTIDE SEQUENCE</scope>
</reference>
<dbReference type="Proteomes" id="UP000035680">
    <property type="component" value="Unassembled WGS sequence"/>
</dbReference>
<keyword evidence="1" id="KW-1185">Reference proteome</keyword>
<dbReference type="WBParaSite" id="SVE_1517900.1">
    <property type="protein sequence ID" value="SVE_1517900.1"/>
    <property type="gene ID" value="SVE_1517900"/>
</dbReference>
<organism evidence="1 2">
    <name type="scientific">Strongyloides venezuelensis</name>
    <name type="common">Threadworm</name>
    <dbReference type="NCBI Taxonomy" id="75913"/>
    <lineage>
        <taxon>Eukaryota</taxon>
        <taxon>Metazoa</taxon>
        <taxon>Ecdysozoa</taxon>
        <taxon>Nematoda</taxon>
        <taxon>Chromadorea</taxon>
        <taxon>Rhabditida</taxon>
        <taxon>Tylenchina</taxon>
        <taxon>Panagrolaimomorpha</taxon>
        <taxon>Strongyloidoidea</taxon>
        <taxon>Strongyloididae</taxon>
        <taxon>Strongyloides</taxon>
    </lineage>
</organism>
<name>A0A0K0FTC8_STRVS</name>
<proteinExistence type="predicted"/>
<dbReference type="AlphaFoldDB" id="A0A0K0FTC8"/>
<accession>A0A0K0FTC8</accession>
<sequence>MRFRSKPSLKSLVDTTPLDIQIDKSEIERYLTDLFSKKECKIPESESLLNKLDDDCKSNFNEKTFKECLKWSKSWKASGTNKIYMKIFKVLNSCKIFLME</sequence>
<evidence type="ECO:0000313" key="1">
    <source>
        <dbReference type="Proteomes" id="UP000035680"/>
    </source>
</evidence>
<protein>
    <submittedName>
        <fullName evidence="2">Uncharacterized protein</fullName>
    </submittedName>
</protein>
<dbReference type="STRING" id="75913.A0A0K0FTC8"/>